<evidence type="ECO:0000259" key="4">
    <source>
        <dbReference type="PROSITE" id="PS51118"/>
    </source>
</evidence>
<gene>
    <name evidence="5" type="ORF">QNI16_20950</name>
</gene>
<accession>A0AAE3U7I7</accession>
<protein>
    <submittedName>
        <fullName evidence="5">Helix-turn-helix domain-containing protein</fullName>
    </submittedName>
</protein>
<sequence length="124" mass="14286">MILKGVNTAFRLDEKLYHCAMDITMDYIGGKWRTVILWYLKGKTMRFAEIKKHIPDITEKMLSIQLKQLEKDGLIKREVFGTKPPVRVEYSLTDFGKTLIPVLNAIAKWGRDLGESEGTLVELE</sequence>
<name>A0AAE3U7I7_9BACT</name>
<dbReference type="PROSITE" id="PS51118">
    <property type="entry name" value="HTH_HXLR"/>
    <property type="match status" value="1"/>
</dbReference>
<dbReference type="InterPro" id="IPR036388">
    <property type="entry name" value="WH-like_DNA-bd_sf"/>
</dbReference>
<comment type="caution">
    <text evidence="5">The sequence shown here is derived from an EMBL/GenBank/DDBJ whole genome shotgun (WGS) entry which is preliminary data.</text>
</comment>
<dbReference type="RefSeq" id="WP_313982427.1">
    <property type="nucleotide sequence ID" value="NZ_JASJOS010000009.1"/>
</dbReference>
<dbReference type="EMBL" id="JASJOS010000009">
    <property type="protein sequence ID" value="MDJ1482984.1"/>
    <property type="molecule type" value="Genomic_DNA"/>
</dbReference>
<evidence type="ECO:0000256" key="3">
    <source>
        <dbReference type="ARBA" id="ARBA00023163"/>
    </source>
</evidence>
<dbReference type="PANTHER" id="PTHR33204">
    <property type="entry name" value="TRANSCRIPTIONAL REGULATOR, MARR FAMILY"/>
    <property type="match status" value="1"/>
</dbReference>
<evidence type="ECO:0000256" key="2">
    <source>
        <dbReference type="ARBA" id="ARBA00023125"/>
    </source>
</evidence>
<keyword evidence="2" id="KW-0238">DNA-binding</keyword>
<keyword evidence="1" id="KW-0805">Transcription regulation</keyword>
<dbReference type="InterPro" id="IPR011991">
    <property type="entry name" value="ArsR-like_HTH"/>
</dbReference>
<feature type="domain" description="HTH hxlR-type" evidence="4">
    <location>
        <begin position="19"/>
        <end position="118"/>
    </location>
</feature>
<dbReference type="AlphaFoldDB" id="A0AAE3U7I7"/>
<evidence type="ECO:0000313" key="5">
    <source>
        <dbReference type="EMBL" id="MDJ1482984.1"/>
    </source>
</evidence>
<keyword evidence="3" id="KW-0804">Transcription</keyword>
<reference evidence="5" key="1">
    <citation type="submission" date="2023-05" db="EMBL/GenBank/DDBJ databases">
        <authorList>
            <person name="Zhang X."/>
        </authorList>
    </citation>
    <scope>NUCLEOTIDE SEQUENCE</scope>
    <source>
        <strain evidence="5">YF14B1</strain>
    </source>
</reference>
<dbReference type="GO" id="GO:0003677">
    <property type="term" value="F:DNA binding"/>
    <property type="evidence" value="ECO:0007669"/>
    <property type="project" value="UniProtKB-KW"/>
</dbReference>
<dbReference type="InterPro" id="IPR002577">
    <property type="entry name" value="HTH_HxlR"/>
</dbReference>
<dbReference type="PANTHER" id="PTHR33204:SF29">
    <property type="entry name" value="TRANSCRIPTIONAL REGULATOR"/>
    <property type="match status" value="1"/>
</dbReference>
<dbReference type="Gene3D" id="1.10.10.10">
    <property type="entry name" value="Winged helix-like DNA-binding domain superfamily/Winged helix DNA-binding domain"/>
    <property type="match status" value="1"/>
</dbReference>
<dbReference type="InterPro" id="IPR036390">
    <property type="entry name" value="WH_DNA-bd_sf"/>
</dbReference>
<dbReference type="Pfam" id="PF01638">
    <property type="entry name" value="HxlR"/>
    <property type="match status" value="1"/>
</dbReference>
<dbReference type="Proteomes" id="UP001241110">
    <property type="component" value="Unassembled WGS sequence"/>
</dbReference>
<evidence type="ECO:0000313" key="6">
    <source>
        <dbReference type="Proteomes" id="UP001241110"/>
    </source>
</evidence>
<organism evidence="5 6">
    <name type="scientific">Xanthocytophaga flava</name>
    <dbReference type="NCBI Taxonomy" id="3048013"/>
    <lineage>
        <taxon>Bacteria</taxon>
        <taxon>Pseudomonadati</taxon>
        <taxon>Bacteroidota</taxon>
        <taxon>Cytophagia</taxon>
        <taxon>Cytophagales</taxon>
        <taxon>Rhodocytophagaceae</taxon>
        <taxon>Xanthocytophaga</taxon>
    </lineage>
</organism>
<evidence type="ECO:0000256" key="1">
    <source>
        <dbReference type="ARBA" id="ARBA00023015"/>
    </source>
</evidence>
<dbReference type="CDD" id="cd00090">
    <property type="entry name" value="HTH_ARSR"/>
    <property type="match status" value="1"/>
</dbReference>
<dbReference type="GO" id="GO:0006355">
    <property type="term" value="P:regulation of DNA-templated transcription"/>
    <property type="evidence" value="ECO:0007669"/>
    <property type="project" value="UniProtKB-ARBA"/>
</dbReference>
<proteinExistence type="predicted"/>
<dbReference type="SUPFAM" id="SSF46785">
    <property type="entry name" value="Winged helix' DNA-binding domain"/>
    <property type="match status" value="1"/>
</dbReference>